<sequence>MTYRITSELTISGDSERCKALYHNIVDHFGQIDFNNIVPMPAAIRNATDYFIKEPWMMRHWGACDVFECGVPYRCFNPWKDDFPADMEDYINLLRFQEACEEGTPHLEPIIFTTLNTYPKEIVFALSDQNPGLTFDVRFYDEHFSCACGRMRICDGRVIQSKVAPHHEFMTREQCQFWENYAHQLAGLLPFEATF</sequence>
<reference evidence="1" key="1">
    <citation type="submission" date="2016-10" db="EMBL/GenBank/DDBJ databases">
        <title>The High Quality Genome of Vibrio alginolyticus K01M1.</title>
        <authorList>
            <person name="Wendling C."/>
            <person name="Chibani C.M."/>
            <person name="Hertel R."/>
            <person name="Sproer C."/>
            <person name="Bunk B."/>
            <person name="Overmann J."/>
            <person name="Roth O."/>
            <person name="Liesegang H."/>
        </authorList>
    </citation>
    <scope>NUCLEOTIDE SEQUENCE</scope>
    <source>
        <strain evidence="1">K05K4</strain>
    </source>
</reference>
<accession>A0A1W6ULH8</accession>
<protein>
    <recommendedName>
        <fullName evidence="2">YubB ferredoxin-like domain-containing protein</fullName>
    </recommendedName>
</protein>
<proteinExistence type="predicted"/>
<dbReference type="AlphaFoldDB" id="A0A1W6ULH8"/>
<gene>
    <name evidence="1" type="ORF">K05K4_18770</name>
</gene>
<dbReference type="EMBL" id="CP017902">
    <property type="protein sequence ID" value="ARP18711.1"/>
    <property type="molecule type" value="Genomic_DNA"/>
</dbReference>
<evidence type="ECO:0008006" key="2">
    <source>
        <dbReference type="Google" id="ProtNLM"/>
    </source>
</evidence>
<dbReference type="RefSeq" id="WP_086046853.1">
    <property type="nucleotide sequence ID" value="NZ_CP017889.1"/>
</dbReference>
<evidence type="ECO:0000313" key="1">
    <source>
        <dbReference type="EMBL" id="ARP18711.1"/>
    </source>
</evidence>
<organism evidence="1">
    <name type="scientific">Vibrio alginolyticus</name>
    <dbReference type="NCBI Taxonomy" id="663"/>
    <lineage>
        <taxon>Bacteria</taxon>
        <taxon>Pseudomonadati</taxon>
        <taxon>Pseudomonadota</taxon>
        <taxon>Gammaproteobacteria</taxon>
        <taxon>Vibrionales</taxon>
        <taxon>Vibrionaceae</taxon>
        <taxon>Vibrio</taxon>
    </lineage>
</organism>
<name>A0A1W6ULH8_VIBAL</name>